<keyword evidence="3" id="KW-1185">Reference proteome</keyword>
<dbReference type="Pfam" id="PF00078">
    <property type="entry name" value="RVT_1"/>
    <property type="match status" value="1"/>
</dbReference>
<dbReference type="AlphaFoldDB" id="A0A834K9A1"/>
<proteinExistence type="predicted"/>
<gene>
    <name evidence="2" type="ORF">HZH68_007577</name>
</gene>
<feature type="domain" description="Reverse transcriptase" evidence="1">
    <location>
        <begin position="1"/>
        <end position="86"/>
    </location>
</feature>
<dbReference type="InterPro" id="IPR000477">
    <property type="entry name" value="RT_dom"/>
</dbReference>
<accession>A0A834K9A1</accession>
<evidence type="ECO:0000313" key="3">
    <source>
        <dbReference type="Proteomes" id="UP000617340"/>
    </source>
</evidence>
<comment type="caution">
    <text evidence="2">The sequence shown here is derived from an EMBL/GenBank/DDBJ whole genome shotgun (WGS) entry which is preliminary data.</text>
</comment>
<reference evidence="2" key="1">
    <citation type="journal article" date="2020" name="G3 (Bethesda)">
        <title>High-Quality Assemblies for Three Invasive Social Wasps from the &lt;i&gt;Vespula&lt;/i&gt; Genus.</title>
        <authorList>
            <person name="Harrop T.W.R."/>
            <person name="Guhlin J."/>
            <person name="McLaughlin G.M."/>
            <person name="Permina E."/>
            <person name="Stockwell P."/>
            <person name="Gilligan J."/>
            <person name="Le Lec M.F."/>
            <person name="Gruber M.A.M."/>
            <person name="Quinn O."/>
            <person name="Lovegrove M."/>
            <person name="Duncan E.J."/>
            <person name="Remnant E.J."/>
            <person name="Van Eeckhoven J."/>
            <person name="Graham B."/>
            <person name="Knapp R.A."/>
            <person name="Langford K.W."/>
            <person name="Kronenberg Z."/>
            <person name="Press M.O."/>
            <person name="Eacker S.M."/>
            <person name="Wilson-Rankin E.E."/>
            <person name="Purcell J."/>
            <person name="Lester P.J."/>
            <person name="Dearden P.K."/>
        </authorList>
    </citation>
    <scope>NUCLEOTIDE SEQUENCE</scope>
    <source>
        <strain evidence="2">Linc-1</strain>
    </source>
</reference>
<dbReference type="PROSITE" id="PS50878">
    <property type="entry name" value="RT_POL"/>
    <property type="match status" value="1"/>
</dbReference>
<dbReference type="EMBL" id="JACSDZ010000006">
    <property type="protein sequence ID" value="KAF7401757.1"/>
    <property type="molecule type" value="Genomic_DNA"/>
</dbReference>
<organism evidence="2 3">
    <name type="scientific">Vespula germanica</name>
    <name type="common">German yellow jacket</name>
    <name type="synonym">Paravespula germanica</name>
    <dbReference type="NCBI Taxonomy" id="30212"/>
    <lineage>
        <taxon>Eukaryota</taxon>
        <taxon>Metazoa</taxon>
        <taxon>Ecdysozoa</taxon>
        <taxon>Arthropoda</taxon>
        <taxon>Hexapoda</taxon>
        <taxon>Insecta</taxon>
        <taxon>Pterygota</taxon>
        <taxon>Neoptera</taxon>
        <taxon>Endopterygota</taxon>
        <taxon>Hymenoptera</taxon>
        <taxon>Apocrita</taxon>
        <taxon>Aculeata</taxon>
        <taxon>Vespoidea</taxon>
        <taxon>Vespidae</taxon>
        <taxon>Vespinae</taxon>
        <taxon>Vespula</taxon>
    </lineage>
</organism>
<name>A0A834K9A1_VESGE</name>
<protein>
    <recommendedName>
        <fullName evidence="1">Reverse transcriptase domain-containing protein</fullName>
    </recommendedName>
</protein>
<sequence length="86" mass="10006">MAKYIFSVKKDFPLHLITMIRNMLLNEYVSFDQTRSDKLLYVTNGLEKGTVNSPILFNIYVSNILQMYDFNTDKNKNAITFADDLS</sequence>
<evidence type="ECO:0000259" key="1">
    <source>
        <dbReference type="PROSITE" id="PS50878"/>
    </source>
</evidence>
<dbReference type="Proteomes" id="UP000617340">
    <property type="component" value="Unassembled WGS sequence"/>
</dbReference>
<evidence type="ECO:0000313" key="2">
    <source>
        <dbReference type="EMBL" id="KAF7401757.1"/>
    </source>
</evidence>